<dbReference type="EC" id="3.1.1.-" evidence="3"/>
<gene>
    <name evidence="6" type="ORF">AC230_05405</name>
</gene>
<protein>
    <recommendedName>
        <fullName evidence="3">Carboxylic ester hydrolase</fullName>
        <ecNumber evidence="3">3.1.1.-</ecNumber>
    </recommendedName>
</protein>
<feature type="region of interest" description="Disordered" evidence="4">
    <location>
        <begin position="49"/>
        <end position="74"/>
    </location>
</feature>
<dbReference type="InterPro" id="IPR002018">
    <property type="entry name" value="CarbesteraseB"/>
</dbReference>
<dbReference type="STRING" id="1678637.AC230_05405"/>
<dbReference type="PATRIC" id="fig|1678637.3.peg.1174"/>
<dbReference type="PROSITE" id="PS00122">
    <property type="entry name" value="CARBOXYLESTERASE_B_1"/>
    <property type="match status" value="1"/>
</dbReference>
<dbReference type="PANTHER" id="PTHR11559">
    <property type="entry name" value="CARBOXYLESTERASE"/>
    <property type="match status" value="1"/>
</dbReference>
<evidence type="ECO:0000259" key="5">
    <source>
        <dbReference type="Pfam" id="PF00135"/>
    </source>
</evidence>
<dbReference type="RefSeq" id="WP_049714733.1">
    <property type="nucleotide sequence ID" value="NZ_LFXA01000002.1"/>
</dbReference>
<reference evidence="7" key="1">
    <citation type="submission" date="2015-07" db="EMBL/GenBank/DDBJ databases">
        <title>Draft genome sequence of Streptomyces sp. CMAA 1322, a bacterium isolated from Caatinga biome, from dry forest semiarid of Brazil.</title>
        <authorList>
            <person name="Santos S.N."/>
            <person name="Gacesa R."/>
            <person name="Taketani R.G."/>
            <person name="Long P.F."/>
            <person name="Melo I.S."/>
        </authorList>
    </citation>
    <scope>NUCLEOTIDE SEQUENCE [LARGE SCALE GENOMIC DNA]</scope>
    <source>
        <strain evidence="7">CMAA 1322</strain>
    </source>
</reference>
<proteinExistence type="inferred from homology"/>
<feature type="domain" description="Carboxylesterase type B" evidence="5">
    <location>
        <begin position="11"/>
        <end position="332"/>
    </location>
</feature>
<evidence type="ECO:0000256" key="2">
    <source>
        <dbReference type="ARBA" id="ARBA00022801"/>
    </source>
</evidence>
<sequence length="446" mass="45587">MTNSGAVRDNEPVTTVPAGRLRGTVNGTVAAFRGIPYAASPVGALRFAPPRPHPRWDGERDASAAGPSVPQGPSRLASVMGPRVPDGDEDGCLTVNVWTPLAALEAGAPARPVLLWFHGGGFAGGSAGWDWYDGTRLAALGDIVVVTANYRVGALGWLHLPKDGADNLGSRDQAAALRWVHETVGAFGGDPSRVTVGGQSAGAYSALALAVDPATAPLAHRVLAQSGPFGMPLCEPEKAEATARELLDALDCAGDVERLRAVPVGELLDATARLTARTARPGTAAPSFVPVRGGAGHPRTPLDAVRDGALAGRPLLIGATTDESTAFGLRDPAATERFNAAGDEIARLSAAQGAETYVYRFGRRPDPDPSALGATHCADLPFLFGTFDAFAGAPMLGAVTAADRALSASFAGSVAAFVNGRAPWPACGPDGRRVHAFGLTAAHGAG</sequence>
<evidence type="ECO:0000256" key="3">
    <source>
        <dbReference type="RuleBase" id="RU361235"/>
    </source>
</evidence>
<dbReference type="InterPro" id="IPR019826">
    <property type="entry name" value="Carboxylesterase_B_AS"/>
</dbReference>
<dbReference type="Gene3D" id="3.40.50.1820">
    <property type="entry name" value="alpha/beta hydrolase"/>
    <property type="match status" value="2"/>
</dbReference>
<dbReference type="InterPro" id="IPR050309">
    <property type="entry name" value="Type-B_Carboxylest/Lipase"/>
</dbReference>
<organism evidence="6 7">
    <name type="scientific">Streptomyces caatingaensis</name>
    <dbReference type="NCBI Taxonomy" id="1678637"/>
    <lineage>
        <taxon>Bacteria</taxon>
        <taxon>Bacillati</taxon>
        <taxon>Actinomycetota</taxon>
        <taxon>Actinomycetes</taxon>
        <taxon>Kitasatosporales</taxon>
        <taxon>Streptomycetaceae</taxon>
        <taxon>Streptomyces</taxon>
    </lineage>
</organism>
<dbReference type="AlphaFoldDB" id="A0A0K9XL13"/>
<evidence type="ECO:0000313" key="6">
    <source>
        <dbReference type="EMBL" id="KNB53993.1"/>
    </source>
</evidence>
<dbReference type="InterPro" id="IPR019819">
    <property type="entry name" value="Carboxylesterase_B_CS"/>
</dbReference>
<dbReference type="Proteomes" id="UP000037288">
    <property type="component" value="Unassembled WGS sequence"/>
</dbReference>
<evidence type="ECO:0000313" key="7">
    <source>
        <dbReference type="Proteomes" id="UP000037288"/>
    </source>
</evidence>
<evidence type="ECO:0000256" key="1">
    <source>
        <dbReference type="ARBA" id="ARBA00005964"/>
    </source>
</evidence>
<dbReference type="GO" id="GO:0016787">
    <property type="term" value="F:hydrolase activity"/>
    <property type="evidence" value="ECO:0007669"/>
    <property type="project" value="UniProtKB-KW"/>
</dbReference>
<dbReference type="Pfam" id="PF00135">
    <property type="entry name" value="COesterase"/>
    <property type="match status" value="1"/>
</dbReference>
<dbReference type="InterPro" id="IPR029058">
    <property type="entry name" value="AB_hydrolase_fold"/>
</dbReference>
<dbReference type="OrthoDB" id="3199405at2"/>
<dbReference type="PROSITE" id="PS00941">
    <property type="entry name" value="CARBOXYLESTERASE_B_2"/>
    <property type="match status" value="1"/>
</dbReference>
<comment type="similarity">
    <text evidence="1 3">Belongs to the type-B carboxylesterase/lipase family.</text>
</comment>
<accession>A0A0K9XL13</accession>
<evidence type="ECO:0000256" key="4">
    <source>
        <dbReference type="SAM" id="MobiDB-lite"/>
    </source>
</evidence>
<keyword evidence="7" id="KW-1185">Reference proteome</keyword>
<dbReference type="EMBL" id="LFXA01000002">
    <property type="protein sequence ID" value="KNB53993.1"/>
    <property type="molecule type" value="Genomic_DNA"/>
</dbReference>
<keyword evidence="2 3" id="KW-0378">Hydrolase</keyword>
<dbReference type="SUPFAM" id="SSF53474">
    <property type="entry name" value="alpha/beta-Hydrolases"/>
    <property type="match status" value="1"/>
</dbReference>
<comment type="caution">
    <text evidence="6">The sequence shown here is derived from an EMBL/GenBank/DDBJ whole genome shotgun (WGS) entry which is preliminary data.</text>
</comment>
<name>A0A0K9XL13_9ACTN</name>